<evidence type="ECO:0000313" key="4">
    <source>
        <dbReference type="EMBL" id="KAB7460412.1"/>
    </source>
</evidence>
<dbReference type="InterPro" id="IPR041033">
    <property type="entry name" value="SpaA_PFL_dom_1"/>
</dbReference>
<accession>A0A7J5THU8</accession>
<feature type="region of interest" description="Disordered" evidence="1">
    <location>
        <begin position="964"/>
        <end position="988"/>
    </location>
</feature>
<evidence type="ECO:0000259" key="3">
    <source>
        <dbReference type="Pfam" id="PF17802"/>
    </source>
</evidence>
<keyword evidence="2" id="KW-0472">Membrane</keyword>
<feature type="domain" description="SpaA-like prealbumin fold" evidence="3">
    <location>
        <begin position="922"/>
        <end position="1036"/>
    </location>
</feature>
<protein>
    <recommendedName>
        <fullName evidence="3">SpaA-like prealbumin fold domain-containing protein</fullName>
    </recommendedName>
</protein>
<feature type="domain" description="SpaA-like prealbumin fold" evidence="3">
    <location>
        <begin position="707"/>
        <end position="755"/>
    </location>
</feature>
<name>A0A7J5THU8_9BIFI</name>
<reference evidence="4 5" key="1">
    <citation type="journal article" date="2019" name="Nat. Med.">
        <title>A library of human gut bacterial isolates paired with longitudinal multiomics data enables mechanistic microbiome research.</title>
        <authorList>
            <person name="Poyet M."/>
            <person name="Groussin M."/>
            <person name="Gibbons S.M."/>
            <person name="Avila-Pacheco J."/>
            <person name="Jiang X."/>
            <person name="Kearney S.M."/>
            <person name="Perrotta A.R."/>
            <person name="Berdy B."/>
            <person name="Zhao S."/>
            <person name="Lieberman T.D."/>
            <person name="Swanson P.K."/>
            <person name="Smith M."/>
            <person name="Roesemann S."/>
            <person name="Alexander J.E."/>
            <person name="Rich S.A."/>
            <person name="Livny J."/>
            <person name="Vlamakis H."/>
            <person name="Clish C."/>
            <person name="Bullock K."/>
            <person name="Deik A."/>
            <person name="Scott J."/>
            <person name="Pierce K.A."/>
            <person name="Xavier R.J."/>
            <person name="Alm E.J."/>
        </authorList>
    </citation>
    <scope>NUCLEOTIDE SEQUENCE [LARGE SCALE GENOMIC DNA]</scope>
    <source>
        <strain evidence="4 5">BIOML-A2</strain>
    </source>
</reference>
<proteinExistence type="predicted"/>
<dbReference type="Pfam" id="PF17802">
    <property type="entry name" value="SpaA"/>
    <property type="match status" value="3"/>
</dbReference>
<gene>
    <name evidence="4" type="ORF">GBB04_07720</name>
</gene>
<evidence type="ECO:0000256" key="2">
    <source>
        <dbReference type="SAM" id="Phobius"/>
    </source>
</evidence>
<organism evidence="4 5">
    <name type="scientific">Bifidobacterium dentium</name>
    <dbReference type="NCBI Taxonomy" id="1689"/>
    <lineage>
        <taxon>Bacteria</taxon>
        <taxon>Bacillati</taxon>
        <taxon>Actinomycetota</taxon>
        <taxon>Actinomycetes</taxon>
        <taxon>Bifidobacteriales</taxon>
        <taxon>Bifidobacteriaceae</taxon>
        <taxon>Bifidobacterium</taxon>
    </lineage>
</organism>
<keyword evidence="2" id="KW-1133">Transmembrane helix</keyword>
<evidence type="ECO:0000256" key="1">
    <source>
        <dbReference type="SAM" id="MobiDB-lite"/>
    </source>
</evidence>
<dbReference type="Proteomes" id="UP000429211">
    <property type="component" value="Unassembled WGS sequence"/>
</dbReference>
<feature type="region of interest" description="Disordered" evidence="1">
    <location>
        <begin position="231"/>
        <end position="252"/>
    </location>
</feature>
<dbReference type="InterPro" id="IPR013783">
    <property type="entry name" value="Ig-like_fold"/>
</dbReference>
<dbReference type="GO" id="GO:0005975">
    <property type="term" value="P:carbohydrate metabolic process"/>
    <property type="evidence" value="ECO:0007669"/>
    <property type="project" value="UniProtKB-ARBA"/>
</dbReference>
<feature type="transmembrane region" description="Helical" evidence="2">
    <location>
        <begin position="1069"/>
        <end position="1090"/>
    </location>
</feature>
<dbReference type="EMBL" id="WDPD01000007">
    <property type="protein sequence ID" value="KAB7460412.1"/>
    <property type="molecule type" value="Genomic_DNA"/>
</dbReference>
<feature type="domain" description="SpaA-like prealbumin fold" evidence="3">
    <location>
        <begin position="774"/>
        <end position="887"/>
    </location>
</feature>
<sequence>MKHGSSIQNNGGGYRFVASLLAVVALIVASLIPPSVHVAKADDDASAASVTPTAYAANYGQLVNAINGSQSAVIAITDNIAFTEQITLKGKKITLVSDASACSTACELTYASASDFSLFEVIGDSSLTFGGGTEDTNKLSFSNHSNGRLVQVGSANDRGTVTINGGTYNKNGGTYNKNGSTSNTTGDGNIAYVFKNGNLTINGGDFKNNYASAASGNTTIGVTRSGGSVVRSSGSVTINGGTFEENRTGENGQDNLDFHGGGAIWSEGTLIVNGGSFSANKSYAVNVKSEYKYKRPAGGGAIWAAGRLVVNGGTFQDNWQMGNEDLYGTGGGAIYFGDGTKDTSYNGSMVINGGTFDSNRSMQDGGAIFVTWNCTAVFQQGTFVNNWSNRLGGAVYTEEDSVSYVTNAVAYENYAGHFGGGLWLCPSGKGVTSDHGGMALFDNEANTRYDRTETGAEITQDIKDGKKYRHSGSQNRGVSGAGDDFSIMYPSKSEQTNYFQLSVEWFTGDHVTWHDDGEPSQSANGYLYGVNDLSVNSMERLTEGNEYTSDATLDPGPANNIYHGYGLKVTKFGSDQAKQNAKDAFITFTKNTARLSGGAFGSNGTVDFVKVYNVSWNKISSESSNMLSGSEWLLVAQNDGAVKSGPIHLDFGNATDCTTTVSATGSVSAAPEEGVWCKVPDSVTDSYYSEFKGKYVTVVADNSGIDKDSENGQFLVKGLRDGTYYLKEYRAPDGYVKSEKTYTFAIKEDHSPTISETDGTPLSNNLITNTPYGGVSWSKVDSTDGMTVLSGSEWKLQSVGSDGNAQDITGADGKAITITDCIEADKCSASQNNPYQDVDSTKDSFKLTYLPLGTYRLVETKAPDGYDLPDDATVYYTFTIKENDDRMNAKLYKADGVTEVTENKVPNDRTKGSVIWYKTDSTKEGKGDDARLKGSEWSLTQTKEKDNDIAIGKRKAITVTDCISDDDTKCPTDSQNPQNPTDRDGKAGEFQLKNLDWGTYELVETKAPAGFHKSETTYTFVIDKDHTSPAEIQIKNGTDPVTGNIITNTPITVNSLPFTGTGSQTPRMFLPYVLGTVGAGLAVGLGLHVARRRMARQG</sequence>
<dbReference type="Gene3D" id="2.60.40.10">
    <property type="entry name" value="Immunoglobulins"/>
    <property type="match status" value="3"/>
</dbReference>
<dbReference type="AlphaFoldDB" id="A0A7J5THU8"/>
<feature type="transmembrane region" description="Helical" evidence="2">
    <location>
        <begin position="12"/>
        <end position="32"/>
    </location>
</feature>
<evidence type="ECO:0000313" key="5">
    <source>
        <dbReference type="Proteomes" id="UP000429211"/>
    </source>
</evidence>
<feature type="compositionally biased region" description="Polar residues" evidence="1">
    <location>
        <begin position="971"/>
        <end position="980"/>
    </location>
</feature>
<comment type="caution">
    <text evidence="4">The sequence shown here is derived from an EMBL/GenBank/DDBJ whole genome shotgun (WGS) entry which is preliminary data.</text>
</comment>
<keyword evidence="2" id="KW-0812">Transmembrane</keyword>